<evidence type="ECO:0000313" key="8">
    <source>
        <dbReference type="Proteomes" id="UP000310597"/>
    </source>
</evidence>
<dbReference type="PANTHER" id="PTHR30055">
    <property type="entry name" value="HTH-TYPE TRANSCRIPTIONAL REGULATOR RUTR"/>
    <property type="match status" value="1"/>
</dbReference>
<evidence type="ECO:0000259" key="6">
    <source>
        <dbReference type="PROSITE" id="PS50977"/>
    </source>
</evidence>
<proteinExistence type="predicted"/>
<evidence type="ECO:0000256" key="4">
    <source>
        <dbReference type="ARBA" id="ARBA00023163"/>
    </source>
</evidence>
<organism evidence="7 8">
    <name type="scientific">Rhodobacter capsulatus</name>
    <name type="common">Rhodopseudomonas capsulata</name>
    <dbReference type="NCBI Taxonomy" id="1061"/>
    <lineage>
        <taxon>Bacteria</taxon>
        <taxon>Pseudomonadati</taxon>
        <taxon>Pseudomonadota</taxon>
        <taxon>Alphaproteobacteria</taxon>
        <taxon>Rhodobacterales</taxon>
        <taxon>Rhodobacter group</taxon>
        <taxon>Rhodobacter</taxon>
    </lineage>
</organism>
<keyword evidence="1" id="KW-0678">Repressor</keyword>
<comment type="caution">
    <text evidence="7">The sequence shown here is derived from an EMBL/GenBank/DDBJ whole genome shotgun (WGS) entry which is preliminary data.</text>
</comment>
<reference evidence="7 8" key="1">
    <citation type="submission" date="2019-04" db="EMBL/GenBank/DDBJ databases">
        <title>Draft Whole-Genome sequence of the purple photosynthetic bacterium Rhodobacter capsulatus SP108 with an indigenous class A beta-lactamase.</title>
        <authorList>
            <person name="Robertson S."/>
            <person name="Meyer T.E."/>
            <person name="Kyndt J.A."/>
        </authorList>
    </citation>
    <scope>NUCLEOTIDE SEQUENCE [LARGE SCALE GENOMIC DNA]</scope>
    <source>
        <strain evidence="7 8">SP108</strain>
    </source>
</reference>
<dbReference type="GO" id="GO:0003700">
    <property type="term" value="F:DNA-binding transcription factor activity"/>
    <property type="evidence" value="ECO:0007669"/>
    <property type="project" value="TreeGrafter"/>
</dbReference>
<dbReference type="Pfam" id="PF13977">
    <property type="entry name" value="TetR_C_6"/>
    <property type="match status" value="1"/>
</dbReference>
<dbReference type="PRINTS" id="PR00455">
    <property type="entry name" value="HTHTETR"/>
</dbReference>
<dbReference type="InterPro" id="IPR009057">
    <property type="entry name" value="Homeodomain-like_sf"/>
</dbReference>
<evidence type="ECO:0000256" key="1">
    <source>
        <dbReference type="ARBA" id="ARBA00022491"/>
    </source>
</evidence>
<accession>A0A4U1K090</accession>
<dbReference type="SUPFAM" id="SSF46689">
    <property type="entry name" value="Homeodomain-like"/>
    <property type="match status" value="1"/>
</dbReference>
<gene>
    <name evidence="7" type="ORF">FBT96_02990</name>
</gene>
<dbReference type="GO" id="GO:0000976">
    <property type="term" value="F:transcription cis-regulatory region binding"/>
    <property type="evidence" value="ECO:0007669"/>
    <property type="project" value="TreeGrafter"/>
</dbReference>
<protein>
    <submittedName>
        <fullName evidence="7">TetR family transcriptional regulator</fullName>
    </submittedName>
</protein>
<sequence>MLRRKSAEDRKTEIIAAVLDLSDRIGPDRLTTNDIAQEVGVTQAAIFRHFPTKAELWTAVGDAIADRLEVAWQQAMDGNASPMTRLRALIAAQLQQIAETPALPAILHSRELNVDNAALRDRFRGVLMQYQAHLVAHLQAMAEAGMMGAGVQPKDAAVLLTSLVQGIAIRWSLGSRSFDIVPEGMRLLEVQLVLFACKEGQT</sequence>
<dbReference type="EMBL" id="SWJZ01000009">
    <property type="protein sequence ID" value="TKD25321.1"/>
    <property type="molecule type" value="Genomic_DNA"/>
</dbReference>
<evidence type="ECO:0000256" key="3">
    <source>
        <dbReference type="ARBA" id="ARBA00023125"/>
    </source>
</evidence>
<dbReference type="InterPro" id="IPR039538">
    <property type="entry name" value="BetI_C"/>
</dbReference>
<dbReference type="Proteomes" id="UP000310597">
    <property type="component" value="Unassembled WGS sequence"/>
</dbReference>
<evidence type="ECO:0000313" key="7">
    <source>
        <dbReference type="EMBL" id="TKD25321.1"/>
    </source>
</evidence>
<dbReference type="InterPro" id="IPR001647">
    <property type="entry name" value="HTH_TetR"/>
</dbReference>
<keyword evidence="2" id="KW-0805">Transcription regulation</keyword>
<dbReference type="SUPFAM" id="SSF48498">
    <property type="entry name" value="Tetracyclin repressor-like, C-terminal domain"/>
    <property type="match status" value="1"/>
</dbReference>
<dbReference type="PROSITE" id="PS01081">
    <property type="entry name" value="HTH_TETR_1"/>
    <property type="match status" value="1"/>
</dbReference>
<dbReference type="PROSITE" id="PS50977">
    <property type="entry name" value="HTH_TETR_2"/>
    <property type="match status" value="1"/>
</dbReference>
<dbReference type="OrthoDB" id="5293556at2"/>
<evidence type="ECO:0000256" key="5">
    <source>
        <dbReference type="PROSITE-ProRule" id="PRU00335"/>
    </source>
</evidence>
<dbReference type="Pfam" id="PF00440">
    <property type="entry name" value="TetR_N"/>
    <property type="match status" value="1"/>
</dbReference>
<keyword evidence="3 5" id="KW-0238">DNA-binding</keyword>
<dbReference type="InterPro" id="IPR050109">
    <property type="entry name" value="HTH-type_TetR-like_transc_reg"/>
</dbReference>
<keyword evidence="4" id="KW-0804">Transcription</keyword>
<name>A0A4U1K090_RHOCA</name>
<dbReference type="AlphaFoldDB" id="A0A4U1K090"/>
<dbReference type="RefSeq" id="WP_136904897.1">
    <property type="nucleotide sequence ID" value="NZ_SWJZ01000009.1"/>
</dbReference>
<evidence type="ECO:0000256" key="2">
    <source>
        <dbReference type="ARBA" id="ARBA00023015"/>
    </source>
</evidence>
<feature type="domain" description="HTH tetR-type" evidence="6">
    <location>
        <begin position="8"/>
        <end position="68"/>
    </location>
</feature>
<dbReference type="InterPro" id="IPR036271">
    <property type="entry name" value="Tet_transcr_reg_TetR-rel_C_sf"/>
</dbReference>
<dbReference type="PANTHER" id="PTHR30055:SF234">
    <property type="entry name" value="HTH-TYPE TRANSCRIPTIONAL REGULATOR BETI"/>
    <property type="match status" value="1"/>
</dbReference>
<feature type="DNA-binding region" description="H-T-H motif" evidence="5">
    <location>
        <begin position="31"/>
        <end position="50"/>
    </location>
</feature>
<dbReference type="Gene3D" id="1.10.357.10">
    <property type="entry name" value="Tetracycline Repressor, domain 2"/>
    <property type="match status" value="1"/>
</dbReference>
<dbReference type="InterPro" id="IPR023772">
    <property type="entry name" value="DNA-bd_HTH_TetR-type_CS"/>
</dbReference>